<accession>A0A2L2BQS8</accession>
<dbReference type="RefSeq" id="WP_104913556.1">
    <property type="nucleotide sequence ID" value="NZ_CP026923.1"/>
</dbReference>
<dbReference type="PANTHER" id="PTHR11054">
    <property type="entry name" value="6-PHOSPHOGLUCONOLACTONASE"/>
    <property type="match status" value="1"/>
</dbReference>
<dbReference type="EC" id="3.1.1.31" evidence="5 7"/>
<evidence type="ECO:0000256" key="2">
    <source>
        <dbReference type="ARBA" id="ARBA00002681"/>
    </source>
</evidence>
<evidence type="ECO:0000256" key="3">
    <source>
        <dbReference type="ARBA" id="ARBA00004961"/>
    </source>
</evidence>
<dbReference type="NCBIfam" id="TIGR01198">
    <property type="entry name" value="pgl"/>
    <property type="match status" value="1"/>
</dbReference>
<evidence type="ECO:0000256" key="7">
    <source>
        <dbReference type="RuleBase" id="RU365095"/>
    </source>
</evidence>
<reference evidence="9 10" key="1">
    <citation type="submission" date="2018-02" db="EMBL/GenBank/DDBJ databases">
        <title>Complete genome of the streamlined marine actinobacterium Pontimonas salivibrio CL-TW6 adapted to coastal planktonic lifestype.</title>
        <authorList>
            <person name="Cho B.C."/>
            <person name="Hardies S.C."/>
            <person name="Jang G.I."/>
            <person name="Hwang C.Y."/>
        </authorList>
    </citation>
    <scope>NUCLEOTIDE SEQUENCE [LARGE SCALE GENOMIC DNA]</scope>
    <source>
        <strain evidence="9 10">CL-TW6</strain>
    </source>
</reference>
<protein>
    <recommendedName>
        <fullName evidence="6 7">6-phosphogluconolactonase</fullName>
        <shortName evidence="7">6PGL</shortName>
        <ecNumber evidence="5 7">3.1.1.31</ecNumber>
    </recommendedName>
</protein>
<dbReference type="OrthoDB" id="9810967at2"/>
<evidence type="ECO:0000259" key="8">
    <source>
        <dbReference type="Pfam" id="PF01182"/>
    </source>
</evidence>
<comment type="function">
    <text evidence="2 7">Hydrolysis of 6-phosphogluconolactone to 6-phosphogluconate.</text>
</comment>
<dbReference type="InterPro" id="IPR005900">
    <property type="entry name" value="6-phosphogluconolactonase_DevB"/>
</dbReference>
<dbReference type="CDD" id="cd01400">
    <property type="entry name" value="6PGL"/>
    <property type="match status" value="1"/>
</dbReference>
<name>A0A2L2BQS8_9MICO</name>
<sequence>MTDKRVVIAPSTTDLAALVADKFVVRARKTLDRTGSFRVVLTGGGLGTEVLQAISKHPKVHQLNWSGVTVFWGDERFVEASHGDRNDLAAQRALLGGVGLSDEQLVRFPSSDGGLDLEAAATQARAAMLEHGQEGQWPHFDLAFAGMGPDGHVLSVFPGSSQAIATAPDVQAVWDSPKPPPLRLTMTIPLLNRADRVWIVVSGANKAAALGLALAEASVAEVPASGLRGVRSTKIFTDAELAGLLPEELVRSDTFWSAEDERADYVPKALR</sequence>
<dbReference type="InterPro" id="IPR039104">
    <property type="entry name" value="6PGL"/>
</dbReference>
<dbReference type="Gene3D" id="3.40.50.1360">
    <property type="match status" value="1"/>
</dbReference>
<dbReference type="PANTHER" id="PTHR11054:SF0">
    <property type="entry name" value="6-PHOSPHOGLUCONOLACTONASE"/>
    <property type="match status" value="1"/>
</dbReference>
<keyword evidence="7 9" id="KW-0378">Hydrolase</keyword>
<evidence type="ECO:0000256" key="1">
    <source>
        <dbReference type="ARBA" id="ARBA00000832"/>
    </source>
</evidence>
<dbReference type="InterPro" id="IPR006148">
    <property type="entry name" value="Glc/Gal-6P_isomerase"/>
</dbReference>
<gene>
    <name evidence="7" type="primary">pgl</name>
    <name evidence="9" type="ORF">C3B54_111054</name>
</gene>
<dbReference type="UniPathway" id="UPA00115">
    <property type="reaction ID" value="UER00409"/>
</dbReference>
<feature type="domain" description="Glucosamine/galactosamine-6-phosphate isomerase" evidence="8">
    <location>
        <begin position="11"/>
        <end position="228"/>
    </location>
</feature>
<dbReference type="KEGG" id="psai:C3B54_111054"/>
<dbReference type="SUPFAM" id="SSF100950">
    <property type="entry name" value="NagB/RpiA/CoA transferase-like"/>
    <property type="match status" value="1"/>
</dbReference>
<dbReference type="Proteomes" id="UP000243077">
    <property type="component" value="Chromosome"/>
</dbReference>
<dbReference type="InterPro" id="IPR037171">
    <property type="entry name" value="NagB/RpiA_transferase-like"/>
</dbReference>
<dbReference type="GO" id="GO:0017057">
    <property type="term" value="F:6-phosphogluconolactonase activity"/>
    <property type="evidence" value="ECO:0007669"/>
    <property type="project" value="UniProtKB-UniRule"/>
</dbReference>
<evidence type="ECO:0000313" key="10">
    <source>
        <dbReference type="Proteomes" id="UP000243077"/>
    </source>
</evidence>
<dbReference type="Pfam" id="PF01182">
    <property type="entry name" value="Glucosamine_iso"/>
    <property type="match status" value="1"/>
</dbReference>
<comment type="similarity">
    <text evidence="4 7">Belongs to the glucosamine/galactosamine-6-phosphate isomerase family. 6-phosphogluconolactonase subfamily.</text>
</comment>
<dbReference type="EMBL" id="CP026923">
    <property type="protein sequence ID" value="AVG24021.1"/>
    <property type="molecule type" value="Genomic_DNA"/>
</dbReference>
<proteinExistence type="inferred from homology"/>
<organism evidence="9 10">
    <name type="scientific">Pontimonas salivibrio</name>
    <dbReference type="NCBI Taxonomy" id="1159327"/>
    <lineage>
        <taxon>Bacteria</taxon>
        <taxon>Bacillati</taxon>
        <taxon>Actinomycetota</taxon>
        <taxon>Actinomycetes</taxon>
        <taxon>Micrococcales</taxon>
        <taxon>Microbacteriaceae</taxon>
        <taxon>Pontimonas</taxon>
    </lineage>
</organism>
<dbReference type="GO" id="GO:0006098">
    <property type="term" value="P:pentose-phosphate shunt"/>
    <property type="evidence" value="ECO:0007669"/>
    <property type="project" value="UniProtKB-UniPathway"/>
</dbReference>
<evidence type="ECO:0000313" key="9">
    <source>
        <dbReference type="EMBL" id="AVG24021.1"/>
    </source>
</evidence>
<comment type="catalytic activity">
    <reaction evidence="1 7">
        <text>6-phospho-D-glucono-1,5-lactone + H2O = 6-phospho-D-gluconate + H(+)</text>
        <dbReference type="Rhea" id="RHEA:12556"/>
        <dbReference type="ChEBI" id="CHEBI:15377"/>
        <dbReference type="ChEBI" id="CHEBI:15378"/>
        <dbReference type="ChEBI" id="CHEBI:57955"/>
        <dbReference type="ChEBI" id="CHEBI:58759"/>
        <dbReference type="EC" id="3.1.1.31"/>
    </reaction>
</comment>
<evidence type="ECO:0000256" key="4">
    <source>
        <dbReference type="ARBA" id="ARBA00010662"/>
    </source>
</evidence>
<evidence type="ECO:0000256" key="6">
    <source>
        <dbReference type="ARBA" id="ARBA00020337"/>
    </source>
</evidence>
<keyword evidence="10" id="KW-1185">Reference proteome</keyword>
<comment type="pathway">
    <text evidence="3 7">Carbohydrate degradation; pentose phosphate pathway; D-ribulose 5-phosphate from D-glucose 6-phosphate (oxidative stage): step 2/3.</text>
</comment>
<evidence type="ECO:0000256" key="5">
    <source>
        <dbReference type="ARBA" id="ARBA00013198"/>
    </source>
</evidence>
<dbReference type="AlphaFoldDB" id="A0A2L2BQS8"/>
<dbReference type="GO" id="GO:0005975">
    <property type="term" value="P:carbohydrate metabolic process"/>
    <property type="evidence" value="ECO:0007669"/>
    <property type="project" value="UniProtKB-UniRule"/>
</dbReference>